<dbReference type="Proteomes" id="UP001457898">
    <property type="component" value="Unassembled WGS sequence"/>
</dbReference>
<evidence type="ECO:0008006" key="4">
    <source>
        <dbReference type="Google" id="ProtNLM"/>
    </source>
</evidence>
<evidence type="ECO:0000313" key="2">
    <source>
        <dbReference type="EMBL" id="MEQ2431408.1"/>
    </source>
</evidence>
<organism evidence="2 3">
    <name type="scientific">Blautia caccae</name>
    <dbReference type="NCBI Taxonomy" id="3133175"/>
    <lineage>
        <taxon>Bacteria</taxon>
        <taxon>Bacillati</taxon>
        <taxon>Bacillota</taxon>
        <taxon>Clostridia</taxon>
        <taxon>Lachnospirales</taxon>
        <taxon>Lachnospiraceae</taxon>
        <taxon>Blautia</taxon>
    </lineage>
</organism>
<accession>A0ABV1DLZ0</accession>
<dbReference type="RefSeq" id="WP_148391701.1">
    <property type="nucleotide sequence ID" value="NZ_JBBMFP010000008.1"/>
</dbReference>
<evidence type="ECO:0000256" key="1">
    <source>
        <dbReference type="SAM" id="Phobius"/>
    </source>
</evidence>
<comment type="caution">
    <text evidence="2">The sequence shown here is derived from an EMBL/GenBank/DDBJ whole genome shotgun (WGS) entry which is preliminary data.</text>
</comment>
<dbReference type="EMBL" id="JBBMFP010000008">
    <property type="protein sequence ID" value="MEQ2431408.1"/>
    <property type="molecule type" value="Genomic_DNA"/>
</dbReference>
<protein>
    <recommendedName>
        <fullName evidence="4">GAF domain-containing protein</fullName>
    </recommendedName>
</protein>
<keyword evidence="1" id="KW-0472">Membrane</keyword>
<evidence type="ECO:0000313" key="3">
    <source>
        <dbReference type="Proteomes" id="UP001457898"/>
    </source>
</evidence>
<keyword evidence="1" id="KW-0812">Transmembrane</keyword>
<name>A0ABV1DLZ0_9FIRM</name>
<gene>
    <name evidence="2" type="ORF">WMO65_10375</name>
</gene>
<reference evidence="2 3" key="1">
    <citation type="submission" date="2024-03" db="EMBL/GenBank/DDBJ databases">
        <title>Human intestinal bacterial collection.</title>
        <authorList>
            <person name="Pauvert C."/>
            <person name="Hitch T.C.A."/>
            <person name="Clavel T."/>
        </authorList>
    </citation>
    <scope>NUCLEOTIDE SEQUENCE [LARGE SCALE GENOMIC DNA]</scope>
    <source>
        <strain evidence="2 3">CLA-SR-H028</strain>
    </source>
</reference>
<feature type="transmembrane region" description="Helical" evidence="1">
    <location>
        <begin position="6"/>
        <end position="26"/>
    </location>
</feature>
<proteinExistence type="predicted"/>
<sequence length="229" mass="26890">MFDNMNIILAIIALCVSIISNILMISRNAIKYKKMKMDFKDIKLILETSEKIDLGQFDIEDYSKELIEKISKIYPKAIFSLSIKLVKNVDKEKPEESKIFTWFRFPQQGQREENLYTIKNNTDFYTLIEECGKFFFVSDLKKYSALVDYKNENQSYIQKYNTTIVYPIRKKGKDKKYDTIGFLCVDSPQKLNNVKKNEKVLSLVETAASIIYDFLSQNKDKQEILSIKQ</sequence>
<keyword evidence="1" id="KW-1133">Transmembrane helix</keyword>
<keyword evidence="3" id="KW-1185">Reference proteome</keyword>